<evidence type="ECO:0000259" key="1">
    <source>
        <dbReference type="PROSITE" id="PS51186"/>
    </source>
</evidence>
<dbReference type="Gene3D" id="3.40.630.30">
    <property type="match status" value="1"/>
</dbReference>
<accession>A0ABQ5XUH8</accession>
<dbReference type="InterPro" id="IPR051531">
    <property type="entry name" value="N-acetyltransferase"/>
</dbReference>
<comment type="caution">
    <text evidence="2">The sequence shown here is derived from an EMBL/GenBank/DDBJ whole genome shotgun (WGS) entry which is preliminary data.</text>
</comment>
<dbReference type="Proteomes" id="UP001156670">
    <property type="component" value="Unassembled WGS sequence"/>
</dbReference>
<sequence length="180" mass="20341">MPDSDLQIDTDRLVLRPHTRYDFAESLAMWSDASVTRFIGGKPFTQEETWARLLRYIGHWAMLGFGYWVIRERATGRFVGEVGFADYQRDMDPPLDGIPEAGWALSPHVHGKGYATEALRAVTLWADDRWPTASTICMIDPDNAASVRVATRCGYAQVRTAIYRGRPSLIFERLAQKAST</sequence>
<feature type="domain" description="N-acetyltransferase" evidence="1">
    <location>
        <begin position="13"/>
        <end position="176"/>
    </location>
</feature>
<proteinExistence type="predicted"/>
<dbReference type="PANTHER" id="PTHR43792:SF16">
    <property type="entry name" value="N-ACETYLTRANSFERASE DOMAIN-CONTAINING PROTEIN"/>
    <property type="match status" value="1"/>
</dbReference>
<name>A0ABQ5XUH8_9GAMM</name>
<protein>
    <submittedName>
        <fullName evidence="2">N-acetyltransferase</fullName>
    </submittedName>
</protein>
<organism evidence="2 3">
    <name type="scientific">Dyella acidisoli</name>
    <dbReference type="NCBI Taxonomy" id="1867834"/>
    <lineage>
        <taxon>Bacteria</taxon>
        <taxon>Pseudomonadati</taxon>
        <taxon>Pseudomonadota</taxon>
        <taxon>Gammaproteobacteria</taxon>
        <taxon>Lysobacterales</taxon>
        <taxon>Rhodanobacteraceae</taxon>
        <taxon>Dyella</taxon>
    </lineage>
</organism>
<dbReference type="InterPro" id="IPR000182">
    <property type="entry name" value="GNAT_dom"/>
</dbReference>
<dbReference type="RefSeq" id="WP_284323240.1">
    <property type="nucleotide sequence ID" value="NZ_BSOB01000064.1"/>
</dbReference>
<gene>
    <name evidence="2" type="ORF">GCM10007901_45110</name>
</gene>
<dbReference type="SUPFAM" id="SSF55729">
    <property type="entry name" value="Acyl-CoA N-acyltransferases (Nat)"/>
    <property type="match status" value="1"/>
</dbReference>
<dbReference type="PANTHER" id="PTHR43792">
    <property type="entry name" value="GNAT FAMILY, PUTATIVE (AFU_ORTHOLOGUE AFUA_3G00765)-RELATED-RELATED"/>
    <property type="match status" value="1"/>
</dbReference>
<dbReference type="EMBL" id="BSOB01000064">
    <property type="protein sequence ID" value="GLQ95555.1"/>
    <property type="molecule type" value="Genomic_DNA"/>
</dbReference>
<evidence type="ECO:0000313" key="3">
    <source>
        <dbReference type="Proteomes" id="UP001156670"/>
    </source>
</evidence>
<reference evidence="3" key="1">
    <citation type="journal article" date="2019" name="Int. J. Syst. Evol. Microbiol.">
        <title>The Global Catalogue of Microorganisms (GCM) 10K type strain sequencing project: providing services to taxonomists for standard genome sequencing and annotation.</title>
        <authorList>
            <consortium name="The Broad Institute Genomics Platform"/>
            <consortium name="The Broad Institute Genome Sequencing Center for Infectious Disease"/>
            <person name="Wu L."/>
            <person name="Ma J."/>
        </authorList>
    </citation>
    <scope>NUCLEOTIDE SEQUENCE [LARGE SCALE GENOMIC DNA]</scope>
    <source>
        <strain evidence="3">NBRC 111980</strain>
    </source>
</reference>
<dbReference type="InterPro" id="IPR016181">
    <property type="entry name" value="Acyl_CoA_acyltransferase"/>
</dbReference>
<dbReference type="Pfam" id="PF13302">
    <property type="entry name" value="Acetyltransf_3"/>
    <property type="match status" value="1"/>
</dbReference>
<keyword evidence="3" id="KW-1185">Reference proteome</keyword>
<evidence type="ECO:0000313" key="2">
    <source>
        <dbReference type="EMBL" id="GLQ95555.1"/>
    </source>
</evidence>
<dbReference type="PROSITE" id="PS51186">
    <property type="entry name" value="GNAT"/>
    <property type="match status" value="1"/>
</dbReference>